<sequence>MNDTFLFMVWDFSTCSTDSRVVAFGSWLVGLELWLATCTDDGGRRLSSPTGPSKLPMVKQPTVFLVVVKCIAASTALHCTVRMRTTSNAIPNADVQTKDLTCVRADQENYPIGQPTNFHARQSVLRGCFHLPLRDVRRMPTSKADGANQDVECRLVDRVGRDTSLRESLRSYAWRVHLLGIRIISILLQLSGSNSAATHKVFGCHPKPSTCLAQQSMLLGSDLCFKKTTSSYLP</sequence>
<evidence type="ECO:0000313" key="1">
    <source>
        <dbReference type="EMBL" id="CAB9531081.1"/>
    </source>
</evidence>
<protein>
    <submittedName>
        <fullName evidence="1">Uncharacterized protein</fullName>
    </submittedName>
</protein>
<name>A0A9N8F1D5_9STRA</name>
<proteinExistence type="predicted"/>
<evidence type="ECO:0000313" key="2">
    <source>
        <dbReference type="Proteomes" id="UP001153069"/>
    </source>
</evidence>
<gene>
    <name evidence="1" type="ORF">SEMRO_3224_G345561.2</name>
</gene>
<keyword evidence="2" id="KW-1185">Reference proteome</keyword>
<dbReference type="EMBL" id="CAICTM010003222">
    <property type="protein sequence ID" value="CAB9531081.1"/>
    <property type="molecule type" value="Genomic_DNA"/>
</dbReference>
<dbReference type="Proteomes" id="UP001153069">
    <property type="component" value="Unassembled WGS sequence"/>
</dbReference>
<comment type="caution">
    <text evidence="1">The sequence shown here is derived from an EMBL/GenBank/DDBJ whole genome shotgun (WGS) entry which is preliminary data.</text>
</comment>
<dbReference type="AlphaFoldDB" id="A0A9N8F1D5"/>
<organism evidence="1 2">
    <name type="scientific">Seminavis robusta</name>
    <dbReference type="NCBI Taxonomy" id="568900"/>
    <lineage>
        <taxon>Eukaryota</taxon>
        <taxon>Sar</taxon>
        <taxon>Stramenopiles</taxon>
        <taxon>Ochrophyta</taxon>
        <taxon>Bacillariophyta</taxon>
        <taxon>Bacillariophyceae</taxon>
        <taxon>Bacillariophycidae</taxon>
        <taxon>Naviculales</taxon>
        <taxon>Naviculaceae</taxon>
        <taxon>Seminavis</taxon>
    </lineage>
</organism>
<reference evidence="1" key="1">
    <citation type="submission" date="2020-06" db="EMBL/GenBank/DDBJ databases">
        <authorList>
            <consortium name="Plant Systems Biology data submission"/>
        </authorList>
    </citation>
    <scope>NUCLEOTIDE SEQUENCE</scope>
    <source>
        <strain evidence="1">D6</strain>
    </source>
</reference>
<accession>A0A9N8F1D5</accession>